<comment type="pathway">
    <text evidence="9">Protein modification; lipoprotein biosynthesis (N-acyl transfer).</text>
</comment>
<evidence type="ECO:0000256" key="5">
    <source>
        <dbReference type="ARBA" id="ARBA00022692"/>
    </source>
</evidence>
<comment type="catalytic activity">
    <reaction evidence="9">
        <text>N-terminal S-1,2-diacyl-sn-glyceryl-L-cysteinyl-[lipoprotein] + a glycerophospholipid = N-acyl-S-1,2-diacyl-sn-glyceryl-L-cysteinyl-[lipoprotein] + a 2-acyl-sn-glycero-3-phospholipid + H(+)</text>
        <dbReference type="Rhea" id="RHEA:48228"/>
        <dbReference type="Rhea" id="RHEA-COMP:14681"/>
        <dbReference type="Rhea" id="RHEA-COMP:14684"/>
        <dbReference type="ChEBI" id="CHEBI:15378"/>
        <dbReference type="ChEBI" id="CHEBI:136912"/>
        <dbReference type="ChEBI" id="CHEBI:140656"/>
        <dbReference type="ChEBI" id="CHEBI:140657"/>
        <dbReference type="ChEBI" id="CHEBI:140660"/>
        <dbReference type="EC" id="2.3.1.269"/>
    </reaction>
</comment>
<dbReference type="CDD" id="cd07571">
    <property type="entry name" value="ALP_N-acyl_transferase"/>
    <property type="match status" value="1"/>
</dbReference>
<proteinExistence type="inferred from homology"/>
<comment type="caution">
    <text evidence="11">The sequence shown here is derived from an EMBL/GenBank/DDBJ whole genome shotgun (WGS) entry which is preliminary data.</text>
</comment>
<evidence type="ECO:0000256" key="8">
    <source>
        <dbReference type="ARBA" id="ARBA00023315"/>
    </source>
</evidence>
<comment type="function">
    <text evidence="9">Catalyzes the phospholipid dependent N-acylation of the N-terminal cysteine of apolipoprotein, the last step in lipoprotein maturation.</text>
</comment>
<dbReference type="InterPro" id="IPR036526">
    <property type="entry name" value="C-N_Hydrolase_sf"/>
</dbReference>
<dbReference type="PANTHER" id="PTHR38686:SF1">
    <property type="entry name" value="APOLIPOPROTEIN N-ACYLTRANSFERASE"/>
    <property type="match status" value="1"/>
</dbReference>
<dbReference type="InterPro" id="IPR045378">
    <property type="entry name" value="LNT_N"/>
</dbReference>
<accession>A0A3A1YX08</accession>
<evidence type="ECO:0000313" key="12">
    <source>
        <dbReference type="Proteomes" id="UP000266206"/>
    </source>
</evidence>
<feature type="transmembrane region" description="Helical" evidence="9">
    <location>
        <begin position="66"/>
        <end position="83"/>
    </location>
</feature>
<dbReference type="GO" id="GO:0042158">
    <property type="term" value="P:lipoprotein biosynthetic process"/>
    <property type="evidence" value="ECO:0007669"/>
    <property type="project" value="UniProtKB-UniRule"/>
</dbReference>
<dbReference type="GO" id="GO:0016410">
    <property type="term" value="F:N-acyltransferase activity"/>
    <property type="evidence" value="ECO:0007669"/>
    <property type="project" value="UniProtKB-UniRule"/>
</dbReference>
<dbReference type="Proteomes" id="UP000266206">
    <property type="component" value="Unassembled WGS sequence"/>
</dbReference>
<evidence type="ECO:0000256" key="3">
    <source>
        <dbReference type="ARBA" id="ARBA00022475"/>
    </source>
</evidence>
<dbReference type="GO" id="GO:0005886">
    <property type="term" value="C:plasma membrane"/>
    <property type="evidence" value="ECO:0007669"/>
    <property type="project" value="UniProtKB-SubCell"/>
</dbReference>
<dbReference type="Pfam" id="PF20154">
    <property type="entry name" value="LNT_N"/>
    <property type="match status" value="1"/>
</dbReference>
<evidence type="ECO:0000256" key="4">
    <source>
        <dbReference type="ARBA" id="ARBA00022679"/>
    </source>
</evidence>
<feature type="transmembrane region" description="Helical" evidence="9">
    <location>
        <begin position="181"/>
        <end position="201"/>
    </location>
</feature>
<keyword evidence="4 9" id="KW-0808">Transferase</keyword>
<evidence type="ECO:0000256" key="7">
    <source>
        <dbReference type="ARBA" id="ARBA00023136"/>
    </source>
</evidence>
<protein>
    <recommendedName>
        <fullName evidence="9">Apolipoprotein N-acyltransferase</fullName>
        <shortName evidence="9">ALP N-acyltransferase</shortName>
        <ecNumber evidence="9">2.3.1.269</ecNumber>
    </recommendedName>
</protein>
<feature type="domain" description="CN hydrolase" evidence="10">
    <location>
        <begin position="247"/>
        <end position="508"/>
    </location>
</feature>
<dbReference type="PROSITE" id="PS50263">
    <property type="entry name" value="CN_HYDROLASE"/>
    <property type="match status" value="1"/>
</dbReference>
<keyword evidence="3 9" id="KW-1003">Cell membrane</keyword>
<keyword evidence="5 9" id="KW-0812">Transmembrane</keyword>
<evidence type="ECO:0000313" key="11">
    <source>
        <dbReference type="EMBL" id="RIY42085.1"/>
    </source>
</evidence>
<feature type="transmembrane region" description="Helical" evidence="9">
    <location>
        <begin position="95"/>
        <end position="120"/>
    </location>
</feature>
<dbReference type="SUPFAM" id="SSF56317">
    <property type="entry name" value="Carbon-nitrogen hydrolase"/>
    <property type="match status" value="1"/>
</dbReference>
<dbReference type="EC" id="2.3.1.269" evidence="9"/>
<dbReference type="HAMAP" id="MF_01148">
    <property type="entry name" value="Lnt"/>
    <property type="match status" value="1"/>
</dbReference>
<keyword evidence="7 9" id="KW-0472">Membrane</keyword>
<reference evidence="11 12" key="1">
    <citation type="submission" date="2017-08" db="EMBL/GenBank/DDBJ databases">
        <title>Pusillimonas indicus sp. nov., a member of the family Alcaligenaceae isolated from surface seawater.</title>
        <authorList>
            <person name="Li J."/>
        </authorList>
    </citation>
    <scope>NUCLEOTIDE SEQUENCE [LARGE SCALE GENOMIC DNA]</scope>
    <source>
        <strain evidence="11 12">L52-1-41</strain>
    </source>
</reference>
<feature type="transmembrane region" description="Helical" evidence="9">
    <location>
        <begin position="132"/>
        <end position="149"/>
    </location>
</feature>
<evidence type="ECO:0000259" key="10">
    <source>
        <dbReference type="PROSITE" id="PS50263"/>
    </source>
</evidence>
<feature type="transmembrane region" description="Helical" evidence="9">
    <location>
        <begin position="36"/>
        <end position="54"/>
    </location>
</feature>
<feature type="transmembrane region" description="Helical" evidence="9">
    <location>
        <begin position="518"/>
        <end position="538"/>
    </location>
</feature>
<keyword evidence="11" id="KW-0449">Lipoprotein</keyword>
<dbReference type="PANTHER" id="PTHR38686">
    <property type="entry name" value="APOLIPOPROTEIN N-ACYLTRANSFERASE"/>
    <property type="match status" value="1"/>
</dbReference>
<organism evidence="11 12">
    <name type="scientific">Neopusillimonas maritima</name>
    <dbReference type="NCBI Taxonomy" id="2026239"/>
    <lineage>
        <taxon>Bacteria</taxon>
        <taxon>Pseudomonadati</taxon>
        <taxon>Pseudomonadota</taxon>
        <taxon>Betaproteobacteria</taxon>
        <taxon>Burkholderiales</taxon>
        <taxon>Alcaligenaceae</taxon>
        <taxon>Neopusillimonas</taxon>
    </lineage>
</organism>
<dbReference type="Gene3D" id="3.60.110.10">
    <property type="entry name" value="Carbon-nitrogen hydrolase"/>
    <property type="match status" value="1"/>
</dbReference>
<dbReference type="RefSeq" id="WP_119515289.1">
    <property type="nucleotide sequence ID" value="NZ_NQYH01000001.1"/>
</dbReference>
<evidence type="ECO:0000256" key="9">
    <source>
        <dbReference type="HAMAP-Rule" id="MF_01148"/>
    </source>
</evidence>
<dbReference type="InterPro" id="IPR003010">
    <property type="entry name" value="C-N_Hydrolase"/>
</dbReference>
<evidence type="ECO:0000256" key="6">
    <source>
        <dbReference type="ARBA" id="ARBA00022989"/>
    </source>
</evidence>
<name>A0A3A1YX08_9BURK</name>
<dbReference type="OrthoDB" id="9804277at2"/>
<comment type="similarity">
    <text evidence="2 9">Belongs to the CN hydrolase family. Apolipoprotein N-acyltransferase subfamily.</text>
</comment>
<feature type="transmembrane region" description="Helical" evidence="9">
    <location>
        <begin position="213"/>
        <end position="234"/>
    </location>
</feature>
<evidence type="ECO:0000256" key="1">
    <source>
        <dbReference type="ARBA" id="ARBA00004651"/>
    </source>
</evidence>
<dbReference type="InterPro" id="IPR004563">
    <property type="entry name" value="Apolipo_AcylTrfase"/>
</dbReference>
<dbReference type="AlphaFoldDB" id="A0A3A1YX08"/>
<gene>
    <name evidence="9" type="primary">lnt</name>
    <name evidence="11" type="ORF">CJP73_01155</name>
</gene>
<dbReference type="NCBIfam" id="TIGR00546">
    <property type="entry name" value="lnt"/>
    <property type="match status" value="1"/>
</dbReference>
<keyword evidence="6 9" id="KW-1133">Transmembrane helix</keyword>
<sequence>MTTTESRLHRIREAAQPLLLGAAHAFTFSNGPLPGWLLPYAQILILVFLARHIWQCRRTVRAAQAGFLFGFGHFALGFYWLYISLHHFGGLAPALSVAAVLVLAGAMALYPALATGLAYFLTRGLRQPGGHFFGLALSAAIWASCWALTEWLRGTLFTGFPWLNIGYAHAGGLLTGWAPIFGVYGVAWLAAFCAAAVALLIQAHKTTEDSRAAAAVALAIVLSVAGFGLSQLNWSAPTGHPVLVRLVQGGVPQSMKFDPQRMQQGIETYMKLAALPPKQAGAEPDIIILPETVMPQFQNRYPPQVWQDWKNIARERNATLVMGIPIMSDTETGTRYTNSVIALTAETPVQDLITGTTRHRYDKHHLVPFGEFIPPGFRWFVDALNIPLGDFNRGSTRQSLFALKGQIIAPNICYEDVFGEEIIPALHDSEQYGPGATLLVNVSNLAWFGDTWALRQHLEIARMRALETGRPMLRATNTGMTAAIDPNGTVRAALLPEQPGVLDVEVQGMQGLTPYARWGNLPVLALSLLLFAVGVFAGRQTGTK</sequence>
<evidence type="ECO:0000256" key="2">
    <source>
        <dbReference type="ARBA" id="ARBA00010065"/>
    </source>
</evidence>
<dbReference type="UniPathway" id="UPA00666"/>
<keyword evidence="8 9" id="KW-0012">Acyltransferase</keyword>
<comment type="subcellular location">
    <subcellularLocation>
        <location evidence="1 9">Cell membrane</location>
        <topology evidence="1 9">Multi-pass membrane protein</topology>
    </subcellularLocation>
</comment>
<dbReference type="EMBL" id="NQYH01000001">
    <property type="protein sequence ID" value="RIY42085.1"/>
    <property type="molecule type" value="Genomic_DNA"/>
</dbReference>
<dbReference type="Pfam" id="PF00795">
    <property type="entry name" value="CN_hydrolase"/>
    <property type="match status" value="1"/>
</dbReference>